<reference evidence="1 2" key="1">
    <citation type="submission" date="2016-08" db="EMBL/GenBank/DDBJ databases">
        <authorList>
            <person name="Seilhamer J.J."/>
        </authorList>
    </citation>
    <scope>NUCLEOTIDE SEQUENCE [LARGE SCALE GENOMIC DNA]</scope>
    <source>
        <strain evidence="1 2">P1-7</strain>
    </source>
</reference>
<dbReference type="Proteomes" id="UP000199205">
    <property type="component" value="Unassembled WGS sequence"/>
</dbReference>
<evidence type="ECO:0000313" key="1">
    <source>
        <dbReference type="EMBL" id="SCB18103.1"/>
    </source>
</evidence>
<dbReference type="EMBL" id="FMAF01000003">
    <property type="protein sequence ID" value="SCB18103.1"/>
    <property type="molecule type" value="Genomic_DNA"/>
</dbReference>
<protein>
    <recommendedName>
        <fullName evidence="3">DUF982 domain-containing protein</fullName>
    </recommendedName>
</protein>
<dbReference type="AlphaFoldDB" id="A0A1C3URJ0"/>
<proteinExistence type="predicted"/>
<name>A0A1C3URJ0_9HYPH</name>
<accession>A0A1C3URJ0</accession>
<dbReference type="RefSeq" id="WP_047555395.1">
    <property type="nucleotide sequence ID" value="NZ_FMAF01000003.1"/>
</dbReference>
<sequence>MSIKDWNYPIMVICKRTGKVYTVGTTKDALDMLLNAWPVAEGKAFLMALQICADVESGHGHPLEARNSFMAAAMEAGVPIETTMVQQH</sequence>
<organism evidence="1 2">
    <name type="scientific">Rhizobium lusitanum</name>
    <dbReference type="NCBI Taxonomy" id="293958"/>
    <lineage>
        <taxon>Bacteria</taxon>
        <taxon>Pseudomonadati</taxon>
        <taxon>Pseudomonadota</taxon>
        <taxon>Alphaproteobacteria</taxon>
        <taxon>Hyphomicrobiales</taxon>
        <taxon>Rhizobiaceae</taxon>
        <taxon>Rhizobium/Agrobacterium group</taxon>
        <taxon>Rhizobium</taxon>
    </lineage>
</organism>
<dbReference type="InterPro" id="IPR010385">
    <property type="entry name" value="DUF982"/>
</dbReference>
<evidence type="ECO:0008006" key="3">
    <source>
        <dbReference type="Google" id="ProtNLM"/>
    </source>
</evidence>
<gene>
    <name evidence="1" type="ORF">GA0061101_103219</name>
</gene>
<dbReference type="OrthoDB" id="7950883at2"/>
<evidence type="ECO:0000313" key="2">
    <source>
        <dbReference type="Proteomes" id="UP000199205"/>
    </source>
</evidence>
<dbReference type="Gene3D" id="6.10.250.730">
    <property type="match status" value="1"/>
</dbReference>
<dbReference type="Pfam" id="PF06169">
    <property type="entry name" value="DUF982"/>
    <property type="match status" value="1"/>
</dbReference>